<dbReference type="FunFam" id="3.40.50.300:FF:000335">
    <property type="entry name" value="ATP binding cassette subfamily A member 5"/>
    <property type="match status" value="1"/>
</dbReference>
<evidence type="ECO:0000256" key="8">
    <source>
        <dbReference type="ARBA" id="ARBA00022989"/>
    </source>
</evidence>
<dbReference type="Pfam" id="PF00005">
    <property type="entry name" value="ABC_tran"/>
    <property type="match status" value="2"/>
</dbReference>
<gene>
    <name evidence="13" type="ORF">PSON_ATCC_30995.1.T0380052</name>
</gene>
<keyword evidence="7" id="KW-0067">ATP-binding</keyword>
<feature type="transmembrane region" description="Helical" evidence="11">
    <location>
        <begin position="92"/>
        <end position="118"/>
    </location>
</feature>
<dbReference type="Pfam" id="PF12698">
    <property type="entry name" value="ABC2_membrane_3"/>
    <property type="match status" value="1"/>
</dbReference>
<keyword evidence="9 11" id="KW-0472">Membrane</keyword>
<dbReference type="OrthoDB" id="8061355at2759"/>
<proteinExistence type="inferred from homology"/>
<keyword evidence="3" id="KW-0813">Transport</keyword>
<reference evidence="13" key="1">
    <citation type="submission" date="2021-01" db="EMBL/GenBank/DDBJ databases">
        <authorList>
            <consortium name="Genoscope - CEA"/>
            <person name="William W."/>
        </authorList>
    </citation>
    <scope>NUCLEOTIDE SEQUENCE</scope>
</reference>
<accession>A0A8S1MP17</accession>
<evidence type="ECO:0000256" key="5">
    <source>
        <dbReference type="ARBA" id="ARBA00022737"/>
    </source>
</evidence>
<feature type="transmembrane region" description="Helical" evidence="11">
    <location>
        <begin position="711"/>
        <end position="731"/>
    </location>
</feature>
<evidence type="ECO:0000313" key="13">
    <source>
        <dbReference type="EMBL" id="CAD8078686.1"/>
    </source>
</evidence>
<dbReference type="CDD" id="cd03263">
    <property type="entry name" value="ABC_subfamily_A"/>
    <property type="match status" value="2"/>
</dbReference>
<comment type="caution">
    <text evidence="13">The sequence shown here is derived from an EMBL/GenBank/DDBJ whole genome shotgun (WGS) entry which is preliminary data.</text>
</comment>
<dbReference type="GO" id="GO:0140359">
    <property type="term" value="F:ABC-type transporter activity"/>
    <property type="evidence" value="ECO:0007669"/>
    <property type="project" value="InterPro"/>
</dbReference>
<dbReference type="SMART" id="SM00382">
    <property type="entry name" value="AAA"/>
    <property type="match status" value="2"/>
</dbReference>
<dbReference type="PROSITE" id="PS00211">
    <property type="entry name" value="ABC_TRANSPORTER_1"/>
    <property type="match status" value="1"/>
</dbReference>
<dbReference type="Pfam" id="PF23321">
    <property type="entry name" value="R1_ABCA1"/>
    <property type="match status" value="1"/>
</dbReference>
<feature type="transmembrane region" description="Helical" evidence="11">
    <location>
        <begin position="900"/>
        <end position="923"/>
    </location>
</feature>
<evidence type="ECO:0000259" key="12">
    <source>
        <dbReference type="PROSITE" id="PS50893"/>
    </source>
</evidence>
<feature type="domain" description="ABC transporter" evidence="12">
    <location>
        <begin position="1005"/>
        <end position="1237"/>
    </location>
</feature>
<dbReference type="PANTHER" id="PTHR19229">
    <property type="entry name" value="ATP-BINDING CASSETTE TRANSPORTER SUBFAMILY A ABCA"/>
    <property type="match status" value="1"/>
</dbReference>
<feature type="transmembrane region" description="Helical" evidence="11">
    <location>
        <begin position="861"/>
        <end position="888"/>
    </location>
</feature>
<feature type="domain" description="ABC transporter" evidence="12">
    <location>
        <begin position="319"/>
        <end position="546"/>
    </location>
</feature>
<feature type="transmembrane region" description="Helical" evidence="11">
    <location>
        <begin position="751"/>
        <end position="775"/>
    </location>
</feature>
<dbReference type="GO" id="GO:0005319">
    <property type="term" value="F:lipid transporter activity"/>
    <property type="evidence" value="ECO:0007669"/>
    <property type="project" value="TreeGrafter"/>
</dbReference>
<dbReference type="Proteomes" id="UP000692954">
    <property type="component" value="Unassembled WGS sequence"/>
</dbReference>
<feature type="transmembrane region" description="Helical" evidence="11">
    <location>
        <begin position="946"/>
        <end position="965"/>
    </location>
</feature>
<keyword evidence="5" id="KW-0677">Repeat</keyword>
<keyword evidence="10" id="KW-0175">Coiled coil</keyword>
<dbReference type="PANTHER" id="PTHR19229:SF36">
    <property type="entry name" value="ATP-BINDING CASSETTE SUB-FAMILY A MEMBER 2"/>
    <property type="match status" value="1"/>
</dbReference>
<organism evidence="13 14">
    <name type="scientific">Paramecium sonneborni</name>
    <dbReference type="NCBI Taxonomy" id="65129"/>
    <lineage>
        <taxon>Eukaryota</taxon>
        <taxon>Sar</taxon>
        <taxon>Alveolata</taxon>
        <taxon>Ciliophora</taxon>
        <taxon>Intramacronucleata</taxon>
        <taxon>Oligohymenophorea</taxon>
        <taxon>Peniculida</taxon>
        <taxon>Parameciidae</taxon>
        <taxon>Paramecium</taxon>
    </lineage>
</organism>
<feature type="transmembrane region" description="Helical" evidence="11">
    <location>
        <begin position="171"/>
        <end position="188"/>
    </location>
</feature>
<evidence type="ECO:0000256" key="4">
    <source>
        <dbReference type="ARBA" id="ARBA00022692"/>
    </source>
</evidence>
<keyword evidence="4 11" id="KW-0812">Transmembrane</keyword>
<evidence type="ECO:0000256" key="1">
    <source>
        <dbReference type="ARBA" id="ARBA00004141"/>
    </source>
</evidence>
<dbReference type="InterPro" id="IPR017871">
    <property type="entry name" value="ABC_transporter-like_CS"/>
</dbReference>
<comment type="similarity">
    <text evidence="2">Belongs to the ABC transporter superfamily. ABCA family.</text>
</comment>
<evidence type="ECO:0000256" key="3">
    <source>
        <dbReference type="ARBA" id="ARBA00022448"/>
    </source>
</evidence>
<keyword evidence="14" id="KW-1185">Reference proteome</keyword>
<evidence type="ECO:0000256" key="10">
    <source>
        <dbReference type="SAM" id="Coils"/>
    </source>
</evidence>
<dbReference type="PROSITE" id="PS50893">
    <property type="entry name" value="ABC_TRANSPORTER_2"/>
    <property type="match status" value="2"/>
</dbReference>
<dbReference type="InterPro" id="IPR003593">
    <property type="entry name" value="AAA+_ATPase"/>
</dbReference>
<sequence>MNSQQQIISLIKKNLLISFRNKEIFIEALLPIIVSLMLTFREYLSEMKQLMPLLYSLATASTQRSILIKLVEEKSKRYKELQKIMGMSENSYLIGWVLTGYIRVIIAVIIFELSWFLMFPIFGINWDDQFDQNFISLTWPYFLFSIASMNQIYLFSSLFNEVKIAGEIQSFFQIASVFFIYFTFVDSAAKSFQFYFILSIFSPQCSIAFTYIASMKPGIPTDILSANLFPSQDIMEIYSPTYEGIQMAIQAIVYFLFFLYFEQVIPNEYGVSKEPLFFLRRNTVQIKENDLFAQLTSEDNDVSSAIYHEEIKYSVPPSIIIKNLLKKFGTLKAVDNISLSLYESEIFCLLGHNGAGKTTAINVLTGMISKTSGLVSMYEMNLDTQLPQIRQSLGLCTQKDCLYEDLTVEENLQYIGSIKGKVNQQEIQEILRKTDLINERSLQVKVLSGGSKRKLSLGMSLVGNSKIIFLDEPTSGMDAYSRRQIWSILERIREDKRTIILTTHHLDEAEILANRIGIMSKGQLLAVGTANFIKKKFGEGYNLKITFNDASLKNQIYEKVNKHISDCFLETEHSNENQYVFNIPFTAKNTLGQLFQELEEMSVQIGLSMKTLEDAFVKIGMEEEEAHLTQQRKSEIQIARQSLGFPATDEDNQRENQEFLSYPIVVKEDIQNDFKQIPECLSKDPSYSFINQILAIFLRRYYTVVRTTTNYFSIIIPMIAFINGLVVVANVKFQDDMFKILPDYVLNHFKINLLASCCVIAFCFNATIYITQPVLEKEFFLKQSLQGMGLRNMAYWLGTFLFDLIIFFLNLILFLVVSALLDLNIVFDNIGRALSCFLIFGPSQILFAYIMGFVFNKLESALKLFTIFCFFILFCSPNIVIAFSFFFYKELDYPEFLKNIIYIFEILFSIISPFYAFFQAYLFTANNYNQVEKFFQAPYLLKTTEAYLLIIVGQIAVFTGILVFLENKKSFKRQNQVQQQIQENLEEEIINERNRVLKEDNNDPIKSKFLEKQYVKGKPTLQQLTFSVKKGEILGIIGPNGAGKSTLINIFSGINTPSAGQALLNNYEPKQQIMNIMQHVGVCPQFDCIWENLTPVEHLQLFGRIKGLKGQELSTAVSYFIKTMQLDLFIKTKAGQLSGGNKRKLCVADALIGGSDITFFDEPSTGVDPISRRFLFNTLKRNIQLRACSAIMTTHTIEEAESLSDRIGILIAGQFKCLGSPQDLRQKYGSGYQIQVKYINPTVAKYIQAQFPKSQQVEDKREGYLMYSIPKEGFSFYQSFKFFQNQQQEGHIEDFQIEENSLEQVFIHFSKIQQEINEKEGICFD</sequence>
<evidence type="ECO:0000256" key="9">
    <source>
        <dbReference type="ARBA" id="ARBA00023136"/>
    </source>
</evidence>
<comment type="subcellular location">
    <subcellularLocation>
        <location evidence="1">Membrane</location>
        <topology evidence="1">Multi-pass membrane protein</topology>
    </subcellularLocation>
</comment>
<evidence type="ECO:0000256" key="11">
    <source>
        <dbReference type="SAM" id="Phobius"/>
    </source>
</evidence>
<keyword evidence="6" id="KW-0547">Nucleotide-binding</keyword>
<evidence type="ECO:0000256" key="6">
    <source>
        <dbReference type="ARBA" id="ARBA00022741"/>
    </source>
</evidence>
<dbReference type="FunFam" id="3.40.50.300:FF:001253">
    <property type="entry name" value="ATP-binding cassette protein subfamily A, member 10"/>
    <property type="match status" value="1"/>
</dbReference>
<evidence type="ECO:0000256" key="7">
    <source>
        <dbReference type="ARBA" id="ARBA00022840"/>
    </source>
</evidence>
<evidence type="ECO:0000313" key="14">
    <source>
        <dbReference type="Proteomes" id="UP000692954"/>
    </source>
</evidence>
<dbReference type="EMBL" id="CAJJDN010000038">
    <property type="protein sequence ID" value="CAD8078686.1"/>
    <property type="molecule type" value="Genomic_DNA"/>
</dbReference>
<dbReference type="GO" id="GO:0005524">
    <property type="term" value="F:ATP binding"/>
    <property type="evidence" value="ECO:0007669"/>
    <property type="project" value="UniProtKB-KW"/>
</dbReference>
<feature type="transmembrane region" description="Helical" evidence="11">
    <location>
        <begin position="138"/>
        <end position="159"/>
    </location>
</feature>
<dbReference type="GO" id="GO:0016887">
    <property type="term" value="F:ATP hydrolysis activity"/>
    <property type="evidence" value="ECO:0007669"/>
    <property type="project" value="InterPro"/>
</dbReference>
<protein>
    <recommendedName>
        <fullName evidence="12">ABC transporter domain-containing protein</fullName>
    </recommendedName>
</protein>
<dbReference type="InterPro" id="IPR013525">
    <property type="entry name" value="ABC2_TM"/>
</dbReference>
<dbReference type="InterPro" id="IPR026082">
    <property type="entry name" value="ABCA"/>
</dbReference>
<feature type="transmembrane region" description="Helical" evidence="11">
    <location>
        <begin position="833"/>
        <end position="855"/>
    </location>
</feature>
<keyword evidence="8 11" id="KW-1133">Transmembrane helix</keyword>
<feature type="transmembrane region" description="Helical" evidence="11">
    <location>
        <begin position="194"/>
        <end position="213"/>
    </location>
</feature>
<evidence type="ECO:0000256" key="2">
    <source>
        <dbReference type="ARBA" id="ARBA00008869"/>
    </source>
</evidence>
<dbReference type="GO" id="GO:0016020">
    <property type="term" value="C:membrane"/>
    <property type="evidence" value="ECO:0007669"/>
    <property type="project" value="UniProtKB-SubCell"/>
</dbReference>
<feature type="coiled-coil region" evidence="10">
    <location>
        <begin position="968"/>
        <end position="1002"/>
    </location>
</feature>
<feature type="transmembrane region" description="Helical" evidence="11">
    <location>
        <begin position="795"/>
        <end position="821"/>
    </location>
</feature>
<name>A0A8S1MP17_9CILI</name>
<feature type="transmembrane region" description="Helical" evidence="11">
    <location>
        <begin position="24"/>
        <end position="41"/>
    </location>
</feature>
<dbReference type="InterPro" id="IPR056264">
    <property type="entry name" value="R2_ABCA1-4-like"/>
</dbReference>
<dbReference type="InterPro" id="IPR003439">
    <property type="entry name" value="ABC_transporter-like_ATP-bd"/>
</dbReference>